<evidence type="ECO:0000256" key="1">
    <source>
        <dbReference type="SAM" id="Phobius"/>
    </source>
</evidence>
<reference evidence="3 4" key="1">
    <citation type="journal article" date="2014" name="Genome Biol. Evol.">
        <title>The secreted proteins of Achlya hypogyna and Thraustotheca clavata identify the ancestral oomycete secretome and reveal gene acquisitions by horizontal gene transfer.</title>
        <authorList>
            <person name="Misner I."/>
            <person name="Blouin N."/>
            <person name="Leonard G."/>
            <person name="Richards T.A."/>
            <person name="Lane C.E."/>
        </authorList>
    </citation>
    <scope>NUCLEOTIDE SEQUENCE [LARGE SCALE GENOMIC DNA]</scope>
    <source>
        <strain evidence="3 4">ATCC 34112</strain>
    </source>
</reference>
<accession>A0A1V9ZLT0</accession>
<dbReference type="InterPro" id="IPR007074">
    <property type="entry name" value="LicD/FKTN/FKRP_NTP_transf"/>
</dbReference>
<keyword evidence="4" id="KW-1185">Reference proteome</keyword>
<dbReference type="AlphaFoldDB" id="A0A1V9ZLT0"/>
<gene>
    <name evidence="3" type="ORF">THRCLA_06621</name>
</gene>
<comment type="caution">
    <text evidence="3">The sequence shown here is derived from an EMBL/GenBank/DDBJ whole genome shotgun (WGS) entry which is preliminary data.</text>
</comment>
<keyword evidence="1" id="KW-0812">Transmembrane</keyword>
<dbReference type="InterPro" id="IPR052942">
    <property type="entry name" value="LPS_cholinephosphotransferase"/>
</dbReference>
<feature type="domain" description="LicD/FKTN/FKRP nucleotidyltransferase" evidence="2">
    <location>
        <begin position="111"/>
        <end position="197"/>
    </location>
</feature>
<dbReference type="OrthoDB" id="161703at2759"/>
<name>A0A1V9ZLT0_9STRA</name>
<evidence type="ECO:0000313" key="4">
    <source>
        <dbReference type="Proteomes" id="UP000243217"/>
    </source>
</evidence>
<proteinExistence type="predicted"/>
<dbReference type="PANTHER" id="PTHR43404">
    <property type="entry name" value="LIPOPOLYSACCHARIDE CHOLINEPHOSPHOTRANSFERASE LICD"/>
    <property type="match status" value="1"/>
</dbReference>
<keyword evidence="1" id="KW-1133">Transmembrane helix</keyword>
<evidence type="ECO:0000259" key="2">
    <source>
        <dbReference type="Pfam" id="PF04991"/>
    </source>
</evidence>
<feature type="domain" description="LicD/FKTN/FKRP nucleotidyltransferase" evidence="2">
    <location>
        <begin position="232"/>
        <end position="268"/>
    </location>
</feature>
<dbReference type="GO" id="GO:0009100">
    <property type="term" value="P:glycoprotein metabolic process"/>
    <property type="evidence" value="ECO:0007669"/>
    <property type="project" value="UniProtKB-ARBA"/>
</dbReference>
<feature type="transmembrane region" description="Helical" evidence="1">
    <location>
        <begin position="44"/>
        <end position="65"/>
    </location>
</feature>
<organism evidence="3 4">
    <name type="scientific">Thraustotheca clavata</name>
    <dbReference type="NCBI Taxonomy" id="74557"/>
    <lineage>
        <taxon>Eukaryota</taxon>
        <taxon>Sar</taxon>
        <taxon>Stramenopiles</taxon>
        <taxon>Oomycota</taxon>
        <taxon>Saprolegniomycetes</taxon>
        <taxon>Saprolegniales</taxon>
        <taxon>Achlyaceae</taxon>
        <taxon>Thraustotheca</taxon>
    </lineage>
</organism>
<keyword evidence="1" id="KW-0472">Membrane</keyword>
<protein>
    <recommendedName>
        <fullName evidence="2">LicD/FKTN/FKRP nucleotidyltransferase domain-containing protein</fullName>
    </recommendedName>
</protein>
<sequence>MLQQRNIGNDGAEDETLLELDEEDYNKDGYIHPLNAPSTPWEKFTIVVLSIVFISIGFVCVHTVFTTKICVHIPNGHRETRFRAVDECFDHEDINGMLRGLAQSFIITLSAHEIEYWLDSGTLLGAKRTSSLNPNDLDLDIGMSLKAFQKLNDTLLPFPQRYKLEILDSVNYPSQTRDEALPGRYIDQVSGLYLDIFVFLPSIREDDGELMMGPIASGCWHECVACPGHPKHFIIPENWVYPLMPCMFEGVKARCPNSAKAYLTHLYGEDYMTRSWDFENYIT</sequence>
<evidence type="ECO:0000313" key="3">
    <source>
        <dbReference type="EMBL" id="OQR98943.1"/>
    </source>
</evidence>
<dbReference type="STRING" id="74557.A0A1V9ZLT0"/>
<dbReference type="EMBL" id="JNBS01001831">
    <property type="protein sequence ID" value="OQR98943.1"/>
    <property type="molecule type" value="Genomic_DNA"/>
</dbReference>
<dbReference type="Pfam" id="PF04991">
    <property type="entry name" value="LicD"/>
    <property type="match status" value="2"/>
</dbReference>
<dbReference type="PANTHER" id="PTHR43404:SF1">
    <property type="entry name" value="MNN4P"/>
    <property type="match status" value="1"/>
</dbReference>
<dbReference type="Proteomes" id="UP000243217">
    <property type="component" value="Unassembled WGS sequence"/>
</dbReference>